<comment type="caution">
    <text evidence="1">The sequence shown here is derived from an EMBL/GenBank/DDBJ whole genome shotgun (WGS) entry which is preliminary data.</text>
</comment>
<feature type="non-terminal residue" evidence="1">
    <location>
        <position position="56"/>
    </location>
</feature>
<proteinExistence type="predicted"/>
<evidence type="ECO:0000313" key="1">
    <source>
        <dbReference type="EMBL" id="KAJ6747261.1"/>
    </source>
</evidence>
<protein>
    <submittedName>
        <fullName evidence="1">Uncharacterized protein</fullName>
    </submittedName>
</protein>
<reference evidence="1" key="2">
    <citation type="journal article" date="2023" name="Int. J. Mol. Sci.">
        <title>De Novo Assembly and Annotation of 11 Diverse Shrub Willow (Salix) Genomes Reveals Novel Gene Organization in Sex-Linked Regions.</title>
        <authorList>
            <person name="Hyden B."/>
            <person name="Feng K."/>
            <person name="Yates T.B."/>
            <person name="Jawdy S."/>
            <person name="Cereghino C."/>
            <person name="Smart L.B."/>
            <person name="Muchero W."/>
        </authorList>
    </citation>
    <scope>NUCLEOTIDE SEQUENCE</scope>
    <source>
        <tissue evidence="1">Shoot tip</tissue>
    </source>
</reference>
<reference evidence="1" key="1">
    <citation type="submission" date="2022-11" db="EMBL/GenBank/DDBJ databases">
        <authorList>
            <person name="Hyden B.L."/>
            <person name="Feng K."/>
            <person name="Yates T."/>
            <person name="Jawdy S."/>
            <person name="Smart L.B."/>
            <person name="Muchero W."/>
        </authorList>
    </citation>
    <scope>NUCLEOTIDE SEQUENCE</scope>
    <source>
        <tissue evidence="1">Shoot tip</tissue>
    </source>
</reference>
<accession>A0A9Q0VFD8</accession>
<dbReference type="Proteomes" id="UP001151752">
    <property type="component" value="Chromosome 6"/>
</dbReference>
<sequence length="56" mass="6549">MNLINLFRLGGPNDYRSNLSNFYSAMACCSRTSCTYRFFFGVNISKQSHIKIKLYR</sequence>
<name>A0A9Q0VFD8_9ROSI</name>
<evidence type="ECO:0000313" key="2">
    <source>
        <dbReference type="Proteomes" id="UP001151752"/>
    </source>
</evidence>
<gene>
    <name evidence="1" type="ORF">OIU74_029683</name>
</gene>
<organism evidence="1 2">
    <name type="scientific">Salix koriyanagi</name>
    <dbReference type="NCBI Taxonomy" id="2511006"/>
    <lineage>
        <taxon>Eukaryota</taxon>
        <taxon>Viridiplantae</taxon>
        <taxon>Streptophyta</taxon>
        <taxon>Embryophyta</taxon>
        <taxon>Tracheophyta</taxon>
        <taxon>Spermatophyta</taxon>
        <taxon>Magnoliopsida</taxon>
        <taxon>eudicotyledons</taxon>
        <taxon>Gunneridae</taxon>
        <taxon>Pentapetalae</taxon>
        <taxon>rosids</taxon>
        <taxon>fabids</taxon>
        <taxon>Malpighiales</taxon>
        <taxon>Salicaceae</taxon>
        <taxon>Saliceae</taxon>
        <taxon>Salix</taxon>
    </lineage>
</organism>
<dbReference type="EMBL" id="JAPFFM010000009">
    <property type="protein sequence ID" value="KAJ6747261.1"/>
    <property type="molecule type" value="Genomic_DNA"/>
</dbReference>
<keyword evidence="2" id="KW-1185">Reference proteome</keyword>
<dbReference type="AlphaFoldDB" id="A0A9Q0VFD8"/>